<evidence type="ECO:0000256" key="1">
    <source>
        <dbReference type="SAM" id="SignalP"/>
    </source>
</evidence>
<gene>
    <name evidence="3" type="ORF">V7x_10190</name>
</gene>
<feature type="signal peptide" evidence="1">
    <location>
        <begin position="1"/>
        <end position="31"/>
    </location>
</feature>
<protein>
    <recommendedName>
        <fullName evidence="2">Alginate export domain-containing protein</fullName>
    </recommendedName>
</protein>
<organism evidence="3 4">
    <name type="scientific">Crateriforma conspicua</name>
    <dbReference type="NCBI Taxonomy" id="2527996"/>
    <lineage>
        <taxon>Bacteria</taxon>
        <taxon>Pseudomonadati</taxon>
        <taxon>Planctomycetota</taxon>
        <taxon>Planctomycetia</taxon>
        <taxon>Planctomycetales</taxon>
        <taxon>Planctomycetaceae</taxon>
        <taxon>Crateriforma</taxon>
    </lineage>
</organism>
<evidence type="ECO:0000259" key="2">
    <source>
        <dbReference type="Pfam" id="PF13372"/>
    </source>
</evidence>
<dbReference type="AlphaFoldDB" id="A0A5C6FQP4"/>
<feature type="domain" description="Alginate export" evidence="2">
    <location>
        <begin position="149"/>
        <end position="523"/>
    </location>
</feature>
<evidence type="ECO:0000313" key="4">
    <source>
        <dbReference type="Proteomes" id="UP000316476"/>
    </source>
</evidence>
<sequence precursor="true">MHRSKISRMLWGSRWIATPLAAVLMAAGANANDYLAAEGELQSVTVQTTGEEISGESIQPMVDFEALESEQAYNAQVGFHEFAPAATCNCCQTTCCTKEKKEAATKAMKSAFAGVFYANKFDYLNDPCYDGPSFCGDCLKGMSTPLGTLSLGGETRFRYHNERNHRGVGITGRDDNFWLFRQRLYADWKLNDMVRFYAEGLHAESMGEQFNARPIEVNNMDFLNLFVDVNLLSGDAGKLTARLGRQELLYGAQRTVSPLDWANTRRTFEGVRLLYQNDDTSLDGFWTEFVPVDPRDGDEGDNNQQFYGVYGTQKNTALGQLEGYYLGYDNDTANFSFHTIGGRSSGSSDGGILYDFESAYQFGENSNGSDHSAAFVTAGLGRKVNTALWSPTVWLYYDYASGDDDFANAAPGDDGYNHLFPLAHKYNGFMDLFGRRNLHDLNVFSLTPLSDKVSLILWYHYFALAEATTPYSVVMTPYNTTSPAGDRELGHEIDVLFNINLNPRNNILVGYSHFSAGDYYDTTMGLPAGVADDADADFFYAQFQTRY</sequence>
<accession>A0A5C6FQP4</accession>
<dbReference type="Pfam" id="PF13372">
    <property type="entry name" value="Alginate_exp"/>
    <property type="match status" value="1"/>
</dbReference>
<feature type="chain" id="PRO_5023057774" description="Alginate export domain-containing protein" evidence="1">
    <location>
        <begin position="32"/>
        <end position="547"/>
    </location>
</feature>
<dbReference type="RefSeq" id="WP_197136104.1">
    <property type="nucleotide sequence ID" value="NZ_SJPZ01000001.1"/>
</dbReference>
<name>A0A5C6FQP4_9PLAN</name>
<evidence type="ECO:0000313" key="3">
    <source>
        <dbReference type="EMBL" id="TWU65472.1"/>
    </source>
</evidence>
<dbReference type="EMBL" id="SJPZ01000001">
    <property type="protein sequence ID" value="TWU65472.1"/>
    <property type="molecule type" value="Genomic_DNA"/>
</dbReference>
<dbReference type="InterPro" id="IPR025388">
    <property type="entry name" value="Alginate_export_dom"/>
</dbReference>
<dbReference type="Proteomes" id="UP000316476">
    <property type="component" value="Unassembled WGS sequence"/>
</dbReference>
<keyword evidence="1" id="KW-0732">Signal</keyword>
<comment type="caution">
    <text evidence="3">The sequence shown here is derived from an EMBL/GenBank/DDBJ whole genome shotgun (WGS) entry which is preliminary data.</text>
</comment>
<proteinExistence type="predicted"/>
<reference evidence="3 4" key="1">
    <citation type="submission" date="2019-02" db="EMBL/GenBank/DDBJ databases">
        <title>Deep-cultivation of Planctomycetes and their phenomic and genomic characterization uncovers novel biology.</title>
        <authorList>
            <person name="Wiegand S."/>
            <person name="Jogler M."/>
            <person name="Boedeker C."/>
            <person name="Pinto D."/>
            <person name="Vollmers J."/>
            <person name="Rivas-Marin E."/>
            <person name="Kohn T."/>
            <person name="Peeters S.H."/>
            <person name="Heuer A."/>
            <person name="Rast P."/>
            <person name="Oberbeckmann S."/>
            <person name="Bunk B."/>
            <person name="Jeske O."/>
            <person name="Meyerdierks A."/>
            <person name="Storesund J.E."/>
            <person name="Kallscheuer N."/>
            <person name="Luecker S."/>
            <person name="Lage O.M."/>
            <person name="Pohl T."/>
            <person name="Merkel B.J."/>
            <person name="Hornburger P."/>
            <person name="Mueller R.-W."/>
            <person name="Bruemmer F."/>
            <person name="Labrenz M."/>
            <person name="Spormann A.M."/>
            <person name="Op Den Camp H."/>
            <person name="Overmann J."/>
            <person name="Amann R."/>
            <person name="Jetten M.S.M."/>
            <person name="Mascher T."/>
            <person name="Medema M.H."/>
            <person name="Devos D.P."/>
            <person name="Kaster A.-K."/>
            <person name="Ovreas L."/>
            <person name="Rohde M."/>
            <person name="Galperin M.Y."/>
            <person name="Jogler C."/>
        </authorList>
    </citation>
    <scope>NUCLEOTIDE SEQUENCE [LARGE SCALE GENOMIC DNA]</scope>
    <source>
        <strain evidence="3 4">V7</strain>
    </source>
</reference>